<feature type="transmembrane region" description="Helical" evidence="10">
    <location>
        <begin position="51"/>
        <end position="72"/>
    </location>
</feature>
<feature type="transmembrane region" description="Helical" evidence="10">
    <location>
        <begin position="227"/>
        <end position="245"/>
    </location>
</feature>
<dbReference type="EMBL" id="WBUI01000005">
    <property type="protein sequence ID" value="KAB2933672.1"/>
    <property type="molecule type" value="Genomic_DNA"/>
</dbReference>
<dbReference type="GO" id="GO:0042121">
    <property type="term" value="P:alginic acid biosynthetic process"/>
    <property type="evidence" value="ECO:0007669"/>
    <property type="project" value="InterPro"/>
</dbReference>
<evidence type="ECO:0000256" key="5">
    <source>
        <dbReference type="ARBA" id="ARBA00022692"/>
    </source>
</evidence>
<keyword evidence="3 9" id="KW-1003">Cell membrane</keyword>
<keyword evidence="7 9" id="KW-0472">Membrane</keyword>
<dbReference type="AlphaFoldDB" id="A0A833LZI0"/>
<feature type="transmembrane region" description="Helical" evidence="10">
    <location>
        <begin position="450"/>
        <end position="468"/>
    </location>
</feature>
<evidence type="ECO:0000256" key="2">
    <source>
        <dbReference type="ARBA" id="ARBA00010323"/>
    </source>
</evidence>
<gene>
    <name evidence="11" type="ORF">F9K24_07465</name>
</gene>
<feature type="transmembrane region" description="Helical" evidence="10">
    <location>
        <begin position="367"/>
        <end position="384"/>
    </location>
</feature>
<keyword evidence="5 10" id="KW-0812">Transmembrane</keyword>
<feature type="transmembrane region" description="Helical" evidence="10">
    <location>
        <begin position="29"/>
        <end position="45"/>
    </location>
</feature>
<dbReference type="PIRSF" id="PIRSF500217">
    <property type="entry name" value="AlgI"/>
    <property type="match status" value="1"/>
</dbReference>
<proteinExistence type="inferred from homology"/>
<dbReference type="GO" id="GO:0016746">
    <property type="term" value="F:acyltransferase activity"/>
    <property type="evidence" value="ECO:0007669"/>
    <property type="project" value="UniProtKB-KW"/>
</dbReference>
<dbReference type="PANTHER" id="PTHR13285">
    <property type="entry name" value="ACYLTRANSFERASE"/>
    <property type="match status" value="1"/>
</dbReference>
<dbReference type="PIRSF" id="PIRSF016636">
    <property type="entry name" value="AlgI_DltB"/>
    <property type="match status" value="1"/>
</dbReference>
<name>A0A833LZI0_9LEPT</name>
<evidence type="ECO:0000256" key="1">
    <source>
        <dbReference type="ARBA" id="ARBA00004651"/>
    </source>
</evidence>
<dbReference type="InterPro" id="IPR051085">
    <property type="entry name" value="MB_O-acyltransferase"/>
</dbReference>
<comment type="subcellular location">
    <subcellularLocation>
        <location evidence="1">Cell membrane</location>
        <topology evidence="1">Multi-pass membrane protein</topology>
    </subcellularLocation>
</comment>
<dbReference type="GO" id="GO:0005886">
    <property type="term" value="C:plasma membrane"/>
    <property type="evidence" value="ECO:0007669"/>
    <property type="project" value="UniProtKB-SubCell"/>
</dbReference>
<feature type="transmembrane region" description="Helical" evidence="10">
    <location>
        <begin position="480"/>
        <end position="498"/>
    </location>
</feature>
<evidence type="ECO:0000256" key="9">
    <source>
        <dbReference type="PIRNR" id="PIRNR016636"/>
    </source>
</evidence>
<evidence type="ECO:0000256" key="10">
    <source>
        <dbReference type="SAM" id="Phobius"/>
    </source>
</evidence>
<evidence type="ECO:0000256" key="7">
    <source>
        <dbReference type="ARBA" id="ARBA00023136"/>
    </source>
</evidence>
<evidence type="ECO:0000256" key="4">
    <source>
        <dbReference type="ARBA" id="ARBA00022679"/>
    </source>
</evidence>
<keyword evidence="6 10" id="KW-1133">Transmembrane helix</keyword>
<evidence type="ECO:0000256" key="8">
    <source>
        <dbReference type="ARBA" id="ARBA00023315"/>
    </source>
</evidence>
<evidence type="ECO:0000256" key="6">
    <source>
        <dbReference type="ARBA" id="ARBA00022989"/>
    </source>
</evidence>
<organism evidence="11 12">
    <name type="scientific">Leptonema illini</name>
    <dbReference type="NCBI Taxonomy" id="183"/>
    <lineage>
        <taxon>Bacteria</taxon>
        <taxon>Pseudomonadati</taxon>
        <taxon>Spirochaetota</taxon>
        <taxon>Spirochaetia</taxon>
        <taxon>Leptospirales</taxon>
        <taxon>Leptospiraceae</taxon>
        <taxon>Leptonema</taxon>
    </lineage>
</organism>
<evidence type="ECO:0000313" key="11">
    <source>
        <dbReference type="EMBL" id="KAB2933672.1"/>
    </source>
</evidence>
<feature type="transmembrane region" description="Helical" evidence="10">
    <location>
        <begin position="84"/>
        <end position="110"/>
    </location>
</feature>
<feature type="transmembrane region" description="Helical" evidence="10">
    <location>
        <begin position="6"/>
        <end position="22"/>
    </location>
</feature>
<feature type="transmembrane region" description="Helical" evidence="10">
    <location>
        <begin position="158"/>
        <end position="175"/>
    </location>
</feature>
<dbReference type="InterPro" id="IPR024194">
    <property type="entry name" value="Ac/AlaTfrase_AlgI/DltB"/>
</dbReference>
<evidence type="ECO:0000256" key="3">
    <source>
        <dbReference type="ARBA" id="ARBA00022475"/>
    </source>
</evidence>
<dbReference type="InterPro" id="IPR028362">
    <property type="entry name" value="AlgI"/>
</dbReference>
<feature type="transmembrane region" description="Helical" evidence="10">
    <location>
        <begin position="125"/>
        <end position="146"/>
    </location>
</feature>
<keyword evidence="8 9" id="KW-0012">Acyltransferase</keyword>
<evidence type="ECO:0000313" key="12">
    <source>
        <dbReference type="Proteomes" id="UP000460298"/>
    </source>
</evidence>
<accession>A0A833LZI0</accession>
<comment type="similarity">
    <text evidence="2 9">Belongs to the membrane-bound acyltransferase family.</text>
</comment>
<comment type="caution">
    <text evidence="11">The sequence shown here is derived from an EMBL/GenBank/DDBJ whole genome shotgun (WGS) entry which is preliminary data.</text>
</comment>
<dbReference type="Proteomes" id="UP000460298">
    <property type="component" value="Unassembled WGS sequence"/>
</dbReference>
<dbReference type="InterPro" id="IPR004299">
    <property type="entry name" value="MBOAT_fam"/>
</dbReference>
<keyword evidence="4 9" id="KW-0808">Transferase</keyword>
<protein>
    <submittedName>
        <fullName evidence="11">MBOAT family protein</fullName>
    </submittedName>
</protein>
<reference evidence="11 12" key="1">
    <citation type="submission" date="2019-10" db="EMBL/GenBank/DDBJ databases">
        <title>Extracellular Electron Transfer in a Candidatus Methanoperedens spp. Enrichment Culture.</title>
        <authorList>
            <person name="Berger S."/>
            <person name="Rangel Shaw D."/>
            <person name="Berben T."/>
            <person name="In 'T Zandt M."/>
            <person name="Frank J."/>
            <person name="Reimann J."/>
            <person name="Jetten M.S.M."/>
            <person name="Welte C.U."/>
        </authorList>
    </citation>
    <scope>NUCLEOTIDE SEQUENCE [LARGE SCALE GENOMIC DNA]</scope>
    <source>
        <strain evidence="11">SB12</strain>
    </source>
</reference>
<dbReference type="PANTHER" id="PTHR13285:SF23">
    <property type="entry name" value="TEICHOIC ACID D-ALANYLTRANSFERASE"/>
    <property type="match status" value="1"/>
</dbReference>
<sequence>MLFNSVLYLLFFGLLYLLYWTIPASRRVTLLIMGSMLFYAVWGLTGEGWVGIRWTLHFLAAIGFSHFMNRAIYDATEQQTKKRLLSFTVVVLLINLAVFKYAAFFLGFLIDLGVPAEALPDAKGLFLPLAISFYTFQIIAFTVDVYRGTIKDRPTASSYFLFILFFPQLIAGPIMRSTDFLDQKPFLNSRRMYDGGWLIVGGLIKKVLLADPMGNYVAPVFGNPTAYTSWSILLAGMSFSLQVYCDFSGYTDMARGSALLLGYSIPENFKAPFFSLSARELWQRWHITLTTWLRDYIYIPLGGNRVSVVRNYFNQFLTFALGGFWHGADYTYIFWGGMWGILLAVERFVEQVLGIKTVPEKNVPMKLLKGLFMFVLFAIGALMFRSQPVMMGETLISSTRIMGQMLGGLFVNWPDRLMDVYASTGADASALSAVFGSQVFALSEIPQPDTIAGMFVALIFFHFVQYKPGFFERWRRFDPYLLPLAGAITGGFLLPALSQSGHQFIYFVF</sequence>
<dbReference type="Pfam" id="PF03062">
    <property type="entry name" value="MBOAT"/>
    <property type="match status" value="1"/>
</dbReference>